<sequence length="389" mass="43505">MRITSSTPTITTASTAQGPNAVKLYLHVGGNTPKAKWIVSKKTAYSFVKISNVEDDLDYDNDEKMDREGEWFLKVKPEAINDSAWDYKDYKKSPNSATLGRPGHDLMEEFEEATNGGVQSLTLGTLDNSYLVNESGVQEGRPQSNGLQQLDIEMGKIVSEWKFQKDGTYITMRDIIYDTKGSELDLSESTFLGLDDNMLCKWDMYDHAGMVQNIANVNSPIRLYSKTSMRQAKTAFPGLDPPITLNDVTYDGKLVLGTTDTYLVLICTLFTDKDGNTKIEFSSWAGNKILAPRLLKLTPLDSHLAGTDNNLSWEQMPLGSQESPWWYLRGYPLEQNLSHSSYNVKDISNGLRRSWANVGPIIFGTTMATHTKISRSLIGLSFAFILEDE</sequence>
<organism evidence="3 4">
    <name type="scientific">Pyrus ussuriensis x Pyrus communis</name>
    <dbReference type="NCBI Taxonomy" id="2448454"/>
    <lineage>
        <taxon>Eukaryota</taxon>
        <taxon>Viridiplantae</taxon>
        <taxon>Streptophyta</taxon>
        <taxon>Embryophyta</taxon>
        <taxon>Tracheophyta</taxon>
        <taxon>Spermatophyta</taxon>
        <taxon>Magnoliopsida</taxon>
        <taxon>eudicotyledons</taxon>
        <taxon>Gunneridae</taxon>
        <taxon>Pentapetalae</taxon>
        <taxon>rosids</taxon>
        <taxon>fabids</taxon>
        <taxon>Rosales</taxon>
        <taxon>Rosaceae</taxon>
        <taxon>Amygdaloideae</taxon>
        <taxon>Maleae</taxon>
        <taxon>Pyrus</taxon>
    </lineage>
</organism>
<evidence type="ECO:0000313" key="3">
    <source>
        <dbReference type="EMBL" id="KAB2602896.1"/>
    </source>
</evidence>
<reference evidence="3 4" key="1">
    <citation type="submission" date="2019-09" db="EMBL/GenBank/DDBJ databases">
        <authorList>
            <person name="Ou C."/>
        </authorList>
    </citation>
    <scope>NUCLEOTIDE SEQUENCE [LARGE SCALE GENOMIC DNA]</scope>
    <source>
        <strain evidence="3">S2</strain>
        <tissue evidence="3">Leaf</tissue>
    </source>
</reference>
<dbReference type="Pfam" id="PF08553">
    <property type="entry name" value="VID27"/>
    <property type="match status" value="1"/>
</dbReference>
<feature type="domain" description="DUF7135" evidence="2">
    <location>
        <begin position="14"/>
        <end position="76"/>
    </location>
</feature>
<evidence type="ECO:0000313" key="4">
    <source>
        <dbReference type="Proteomes" id="UP000327157"/>
    </source>
</evidence>
<evidence type="ECO:0000259" key="2">
    <source>
        <dbReference type="Pfam" id="PF23581"/>
    </source>
</evidence>
<dbReference type="Pfam" id="PF23581">
    <property type="entry name" value="DUF7135"/>
    <property type="match status" value="1"/>
</dbReference>
<dbReference type="InterPro" id="IPR055559">
    <property type="entry name" value="CYPRO4_DUF7135"/>
</dbReference>
<dbReference type="AlphaFoldDB" id="A0A5N5FIC4"/>
<reference evidence="3 4" key="3">
    <citation type="submission" date="2019-11" db="EMBL/GenBank/DDBJ databases">
        <title>A de novo genome assembly of a pear dwarfing rootstock.</title>
        <authorList>
            <person name="Wang F."/>
            <person name="Wang J."/>
            <person name="Li S."/>
            <person name="Zhang Y."/>
            <person name="Fang M."/>
            <person name="Ma L."/>
            <person name="Zhao Y."/>
            <person name="Jiang S."/>
        </authorList>
    </citation>
    <scope>NUCLEOTIDE SEQUENCE [LARGE SCALE GENOMIC DNA]</scope>
    <source>
        <strain evidence="3">S2</strain>
        <tissue evidence="3">Leaf</tissue>
    </source>
</reference>
<name>A0A5N5FIC4_9ROSA</name>
<proteinExistence type="predicted"/>
<protein>
    <submittedName>
        <fullName evidence="3">Protein CYPRO4-like</fullName>
    </submittedName>
</protein>
<dbReference type="OrthoDB" id="10251113at2759"/>
<accession>A0A5N5FIC4</accession>
<feature type="domain" description="Vacuolar import/degradation Vid27 C-terminal" evidence="1">
    <location>
        <begin position="215"/>
        <end position="301"/>
    </location>
</feature>
<dbReference type="InterPro" id="IPR013863">
    <property type="entry name" value="VID27_C"/>
</dbReference>
<dbReference type="Proteomes" id="UP000327157">
    <property type="component" value="Chromosome 10"/>
</dbReference>
<evidence type="ECO:0000259" key="1">
    <source>
        <dbReference type="Pfam" id="PF08553"/>
    </source>
</evidence>
<gene>
    <name evidence="3" type="ORF">D8674_003901</name>
</gene>
<dbReference type="InterPro" id="IPR040458">
    <property type="entry name" value="Vid27"/>
</dbReference>
<dbReference type="EMBL" id="SMOL01000695">
    <property type="protein sequence ID" value="KAB2602896.1"/>
    <property type="molecule type" value="Genomic_DNA"/>
</dbReference>
<dbReference type="PANTHER" id="PTHR31913">
    <property type="entry name" value="VACUOLAR IMPORT AND DEGRADATION PROTEIN 27"/>
    <property type="match status" value="1"/>
</dbReference>
<comment type="caution">
    <text evidence="3">The sequence shown here is derived from an EMBL/GenBank/DDBJ whole genome shotgun (WGS) entry which is preliminary data.</text>
</comment>
<dbReference type="PANTHER" id="PTHR31913:SF7">
    <property type="entry name" value="DEM PROTEIN"/>
    <property type="match status" value="1"/>
</dbReference>
<dbReference type="GO" id="GO:0005634">
    <property type="term" value="C:nucleus"/>
    <property type="evidence" value="ECO:0007669"/>
    <property type="project" value="TreeGrafter"/>
</dbReference>
<keyword evidence="4" id="KW-1185">Reference proteome</keyword>
<dbReference type="GO" id="GO:0005737">
    <property type="term" value="C:cytoplasm"/>
    <property type="evidence" value="ECO:0007669"/>
    <property type="project" value="TreeGrafter"/>
</dbReference>
<reference evidence="4" key="2">
    <citation type="submission" date="2019-10" db="EMBL/GenBank/DDBJ databases">
        <title>A de novo genome assembly of a pear dwarfing rootstock.</title>
        <authorList>
            <person name="Wang F."/>
            <person name="Wang J."/>
            <person name="Li S."/>
            <person name="Zhang Y."/>
            <person name="Fang M."/>
            <person name="Ma L."/>
            <person name="Zhao Y."/>
            <person name="Jiang S."/>
        </authorList>
    </citation>
    <scope>NUCLEOTIDE SEQUENCE [LARGE SCALE GENOMIC DNA]</scope>
</reference>